<dbReference type="EMBL" id="UINC01075187">
    <property type="protein sequence ID" value="SVC13124.1"/>
    <property type="molecule type" value="Genomic_DNA"/>
</dbReference>
<dbReference type="NCBIfam" id="TIGR02474">
    <property type="entry name" value="pec_lyase"/>
    <property type="match status" value="1"/>
</dbReference>
<dbReference type="Pfam" id="PF09492">
    <property type="entry name" value="Pec_lyase"/>
    <property type="match status" value="1"/>
</dbReference>
<proteinExistence type="predicted"/>
<dbReference type="InterPro" id="IPR012669">
    <property type="entry name" value="Pectate_lyase"/>
</dbReference>
<gene>
    <name evidence="1" type="ORF">METZ01_LOCUS265978</name>
</gene>
<dbReference type="AlphaFoldDB" id="A0A382JL22"/>
<accession>A0A382JL22</accession>
<name>A0A382JL22_9ZZZZ</name>
<evidence type="ECO:0000313" key="1">
    <source>
        <dbReference type="EMBL" id="SVC13124.1"/>
    </source>
</evidence>
<organism evidence="1">
    <name type="scientific">marine metagenome</name>
    <dbReference type="NCBI Taxonomy" id="408172"/>
    <lineage>
        <taxon>unclassified sequences</taxon>
        <taxon>metagenomes</taxon>
        <taxon>ecological metagenomes</taxon>
    </lineage>
</organism>
<reference evidence="1" key="1">
    <citation type="submission" date="2018-05" db="EMBL/GenBank/DDBJ databases">
        <authorList>
            <person name="Lanie J.A."/>
            <person name="Ng W.-L."/>
            <person name="Kazmierczak K.M."/>
            <person name="Andrzejewski T.M."/>
            <person name="Davidsen T.M."/>
            <person name="Wayne K.J."/>
            <person name="Tettelin H."/>
            <person name="Glass J.I."/>
            <person name="Rusch D."/>
            <person name="Podicherti R."/>
            <person name="Tsui H.-C.T."/>
            <person name="Winkler M.E."/>
        </authorList>
    </citation>
    <scope>NUCLEOTIDE SEQUENCE</scope>
</reference>
<dbReference type="Gene3D" id="1.50.10.20">
    <property type="match status" value="1"/>
</dbReference>
<evidence type="ECO:0008006" key="2">
    <source>
        <dbReference type="Google" id="ProtNLM"/>
    </source>
</evidence>
<protein>
    <recommendedName>
        <fullName evidence="2">Pectate lyase</fullName>
    </recommendedName>
</protein>
<dbReference type="SUPFAM" id="SSF81853">
    <property type="entry name" value="Family 10 polysaccharide lyase"/>
    <property type="match status" value="1"/>
</dbReference>
<sequence>MLRPALAAIILTSTALGGQTETKTDSRAEMEILFQNSDGGWPKNVEWGSFKTMQEGEKDKERNKNRKSTFDNSATYTQIRNLAKSYKATENRRYRQAARRGLDYILREQRPSGGWRGSDVDAITFNDGAMTGVMQLLREVSEGQAHFSWTDKQTRRKAKQALERAIRVTLDCQIRVNGHKTAWCQQHDHKSLKPVKARTYELPSISGAESVDIVRFLMEIKTPSDEVTEAIESAIAWFQKSAIKGIRIESFPIDPVKDLNKTISSDKRVVMDPNAEPTWARFYEIDTNRPFFCNRDGIKVYSLDKVKLERRTGYSWYGGYATSLLAGDYPKWKKRLNR</sequence>